<dbReference type="PROSITE" id="PS51194">
    <property type="entry name" value="HELICASE_CTER"/>
    <property type="match status" value="1"/>
</dbReference>
<dbReference type="VEuPathDB" id="TriTrypDB:ADEAN_000682800"/>
<evidence type="ECO:0000313" key="2">
    <source>
        <dbReference type="EMBL" id="CAD2219323.1"/>
    </source>
</evidence>
<dbReference type="Gene3D" id="3.40.50.300">
    <property type="entry name" value="P-loop containing nucleotide triphosphate hydrolases"/>
    <property type="match status" value="1"/>
</dbReference>
<keyword evidence="3" id="KW-1185">Reference proteome</keyword>
<feature type="domain" description="Helicase C-terminal" evidence="1">
    <location>
        <begin position="1"/>
        <end position="113"/>
    </location>
</feature>
<accession>A0A7G2CL82</accession>
<reference evidence="2 3" key="1">
    <citation type="submission" date="2020-08" db="EMBL/GenBank/DDBJ databases">
        <authorList>
            <person name="Newling K."/>
            <person name="Davey J."/>
            <person name="Forrester S."/>
        </authorList>
    </citation>
    <scope>NUCLEOTIDE SEQUENCE [LARGE SCALE GENOMIC DNA]</scope>
    <source>
        <strain evidence="3">Crithidia deanei Carvalho (ATCC PRA-265)</strain>
    </source>
</reference>
<dbReference type="SUPFAM" id="SSF52540">
    <property type="entry name" value="P-loop containing nucleoside triphosphate hydrolases"/>
    <property type="match status" value="1"/>
</dbReference>
<sequence length="130" mass="13944">MAKGNAIMARPEASSSAITQLNSGQLRIGVGPIGLARGLHVRQVTHVLLLLRDPTTALSSMDFLHCAGRTGRMSEEGQVLLLYSPARARNVRQLCQALDLPFRPTPLSQVEGLLENEGNPQFGAAENAET</sequence>
<dbReference type="InterPro" id="IPR027417">
    <property type="entry name" value="P-loop_NTPase"/>
</dbReference>
<gene>
    <name evidence="2" type="ORF">ADEAN_000682800</name>
</gene>
<evidence type="ECO:0000259" key="1">
    <source>
        <dbReference type="PROSITE" id="PS51194"/>
    </source>
</evidence>
<name>A0A7G2CL82_9TRYP</name>
<dbReference type="Proteomes" id="UP000515908">
    <property type="component" value="Chromosome 13"/>
</dbReference>
<proteinExistence type="predicted"/>
<protein>
    <recommendedName>
        <fullName evidence="1">Helicase C-terminal domain-containing protein</fullName>
    </recommendedName>
</protein>
<organism evidence="2 3">
    <name type="scientific">Angomonas deanei</name>
    <dbReference type="NCBI Taxonomy" id="59799"/>
    <lineage>
        <taxon>Eukaryota</taxon>
        <taxon>Discoba</taxon>
        <taxon>Euglenozoa</taxon>
        <taxon>Kinetoplastea</taxon>
        <taxon>Metakinetoplastina</taxon>
        <taxon>Trypanosomatida</taxon>
        <taxon>Trypanosomatidae</taxon>
        <taxon>Strigomonadinae</taxon>
        <taxon>Angomonas</taxon>
    </lineage>
</organism>
<dbReference type="AlphaFoldDB" id="A0A7G2CL82"/>
<dbReference type="EMBL" id="LR877157">
    <property type="protein sequence ID" value="CAD2219323.1"/>
    <property type="molecule type" value="Genomic_DNA"/>
</dbReference>
<dbReference type="InterPro" id="IPR001650">
    <property type="entry name" value="Helicase_C-like"/>
</dbReference>
<evidence type="ECO:0000313" key="3">
    <source>
        <dbReference type="Proteomes" id="UP000515908"/>
    </source>
</evidence>